<keyword evidence="3" id="KW-1185">Reference proteome</keyword>
<keyword evidence="2" id="KW-0808">Transferase</keyword>
<dbReference type="Pfam" id="PF13712">
    <property type="entry name" value="Glyco_tranf_2_5"/>
    <property type="match status" value="1"/>
</dbReference>
<dbReference type="SUPFAM" id="SSF53448">
    <property type="entry name" value="Nucleotide-diphospho-sugar transferases"/>
    <property type="match status" value="1"/>
</dbReference>
<dbReference type="Proteomes" id="UP000237822">
    <property type="component" value="Unassembled WGS sequence"/>
</dbReference>
<evidence type="ECO:0000313" key="3">
    <source>
        <dbReference type="Proteomes" id="UP000237822"/>
    </source>
</evidence>
<dbReference type="InterPro" id="IPR059123">
    <property type="entry name" value="StrF_dom"/>
</dbReference>
<gene>
    <name evidence="2" type="ORF">BCF74_10255</name>
</gene>
<feature type="domain" description="Streptomycin biosynthesis protein StrF" evidence="1">
    <location>
        <begin position="43"/>
        <end position="181"/>
    </location>
</feature>
<evidence type="ECO:0000313" key="2">
    <source>
        <dbReference type="EMBL" id="PRY63224.1"/>
    </source>
</evidence>
<dbReference type="GO" id="GO:0016740">
    <property type="term" value="F:transferase activity"/>
    <property type="evidence" value="ECO:0007669"/>
    <property type="project" value="UniProtKB-KW"/>
</dbReference>
<sequence>MSPVIVFGCCVGPSGKYDTVARPGIELARRHDDRVILETGVTGICAVYNRILDEARAIPDCEAVVLLHDDVQFTSPAARGQILRPLSDPSVGIVGAVGGRGLFGPQWVGARRLAGEVTDFYGHRRFGPRFAEVDVVDGLLLALGPRAIRELRFPEDVLTRFHGYDTDICLQARAMGLKVRVVPVDLLHRDKGNVGDATAFEESRSVLLRRWPDQITPLRASERPRIWAREHVRPRLGALRHRAAVATKSLRHSTQGPDRTP</sequence>
<dbReference type="EMBL" id="PVTI01000002">
    <property type="protein sequence ID" value="PRY63224.1"/>
    <property type="molecule type" value="Genomic_DNA"/>
</dbReference>
<dbReference type="Gene3D" id="3.90.550.10">
    <property type="entry name" value="Spore Coat Polysaccharide Biosynthesis Protein SpsA, Chain A"/>
    <property type="match status" value="1"/>
</dbReference>
<organism evidence="2 3">
    <name type="scientific">Knoellia remsis</name>
    <dbReference type="NCBI Taxonomy" id="407159"/>
    <lineage>
        <taxon>Bacteria</taxon>
        <taxon>Bacillati</taxon>
        <taxon>Actinomycetota</taxon>
        <taxon>Actinomycetes</taxon>
        <taxon>Micrococcales</taxon>
        <taxon>Intrasporangiaceae</taxon>
        <taxon>Knoellia</taxon>
    </lineage>
</organism>
<proteinExistence type="predicted"/>
<accession>A0A2T0UZ99</accession>
<dbReference type="InterPro" id="IPR029044">
    <property type="entry name" value="Nucleotide-diphossugar_trans"/>
</dbReference>
<protein>
    <submittedName>
        <fullName evidence="2">GT2 family glycosyltransferase</fullName>
    </submittedName>
</protein>
<reference evidence="2 3" key="1">
    <citation type="submission" date="2018-03" db="EMBL/GenBank/DDBJ databases">
        <title>Genomic Encyclopedia of Archaeal and Bacterial Type Strains, Phase II (KMG-II): from individual species to whole genera.</title>
        <authorList>
            <person name="Goeker M."/>
        </authorList>
    </citation>
    <scope>NUCLEOTIDE SEQUENCE [LARGE SCALE GENOMIC DNA]</scope>
    <source>
        <strain evidence="2 3">ATCC BAA-1496</strain>
    </source>
</reference>
<evidence type="ECO:0000259" key="1">
    <source>
        <dbReference type="Pfam" id="PF13712"/>
    </source>
</evidence>
<comment type="caution">
    <text evidence="2">The sequence shown here is derived from an EMBL/GenBank/DDBJ whole genome shotgun (WGS) entry which is preliminary data.</text>
</comment>
<dbReference type="OrthoDB" id="4018098at2"/>
<dbReference type="AlphaFoldDB" id="A0A2T0UZ99"/>
<name>A0A2T0UZ99_9MICO</name>